<reference evidence="1" key="2">
    <citation type="submission" date="2020-09" db="EMBL/GenBank/DDBJ databases">
        <authorList>
            <person name="Sun Q."/>
            <person name="Kim S."/>
        </authorList>
    </citation>
    <scope>NUCLEOTIDE SEQUENCE</scope>
    <source>
        <strain evidence="1">KCTC 22169</strain>
    </source>
</reference>
<name>A0A918KUD6_9GAMM</name>
<accession>A0A918KUD6</accession>
<keyword evidence="2" id="KW-1185">Reference proteome</keyword>
<dbReference type="EMBL" id="BMXR01000017">
    <property type="protein sequence ID" value="GGX73794.1"/>
    <property type="molecule type" value="Genomic_DNA"/>
</dbReference>
<dbReference type="Proteomes" id="UP000626148">
    <property type="component" value="Unassembled WGS sequence"/>
</dbReference>
<sequence length="97" mass="10980">MNDEQLMRNLQSVGKSCFVKYFDEFASPTTSREDVIKKLMSESDYTEKSCVSRTSHARSIIAAGLAEKALKKIVSSDSPLVPRETREKANELLKMYN</sequence>
<evidence type="ECO:0000313" key="1">
    <source>
        <dbReference type="EMBL" id="GGX73794.1"/>
    </source>
</evidence>
<protein>
    <submittedName>
        <fullName evidence="1">Uncharacterized protein</fullName>
    </submittedName>
</protein>
<organism evidence="1 2">
    <name type="scientific">Saccharospirillum salsuginis</name>
    <dbReference type="NCBI Taxonomy" id="418750"/>
    <lineage>
        <taxon>Bacteria</taxon>
        <taxon>Pseudomonadati</taxon>
        <taxon>Pseudomonadota</taxon>
        <taxon>Gammaproteobacteria</taxon>
        <taxon>Oceanospirillales</taxon>
        <taxon>Saccharospirillaceae</taxon>
        <taxon>Saccharospirillum</taxon>
    </lineage>
</organism>
<reference evidence="1" key="1">
    <citation type="journal article" date="2014" name="Int. J. Syst. Evol. Microbiol.">
        <title>Complete genome sequence of Corynebacterium casei LMG S-19264T (=DSM 44701T), isolated from a smear-ripened cheese.</title>
        <authorList>
            <consortium name="US DOE Joint Genome Institute (JGI-PGF)"/>
            <person name="Walter F."/>
            <person name="Albersmeier A."/>
            <person name="Kalinowski J."/>
            <person name="Ruckert C."/>
        </authorList>
    </citation>
    <scope>NUCLEOTIDE SEQUENCE</scope>
    <source>
        <strain evidence="1">KCTC 22169</strain>
    </source>
</reference>
<gene>
    <name evidence="1" type="ORF">GCM10007392_46610</name>
</gene>
<proteinExistence type="predicted"/>
<comment type="caution">
    <text evidence="1">The sequence shown here is derived from an EMBL/GenBank/DDBJ whole genome shotgun (WGS) entry which is preliminary data.</text>
</comment>
<evidence type="ECO:0000313" key="2">
    <source>
        <dbReference type="Proteomes" id="UP000626148"/>
    </source>
</evidence>
<dbReference type="AlphaFoldDB" id="A0A918KUD6"/>